<protein>
    <submittedName>
        <fullName evidence="1">Uncharacterized protein</fullName>
    </submittedName>
</protein>
<dbReference type="GeneID" id="15805243"/>
<dbReference type="RefSeq" id="XP_004830326.1">
    <property type="nucleotide sequence ID" value="XM_004830269.1"/>
</dbReference>
<proteinExistence type="predicted"/>
<evidence type="ECO:0000313" key="2">
    <source>
        <dbReference type="Proteomes" id="UP000031512"/>
    </source>
</evidence>
<name>L0AYL8_THEEQ</name>
<accession>L0AYL8</accession>
<sequence length="102" mass="11645">MSDPGCDSFDLYEGLDEFAEILPVEVPSEDPVAENVKQDKTDEVNVIIDDEDDGFTFILEGDDVEPKPKVTKKYSKPSLYKKKGELYVYITAETFVTRRMWA</sequence>
<dbReference type="VEuPathDB" id="PiroplasmaDB:BEWA_000650"/>
<keyword evidence="2" id="KW-1185">Reference proteome</keyword>
<reference evidence="1 2" key="1">
    <citation type="journal article" date="2012" name="BMC Genomics">
        <title>Comparative genomic analysis and phylogenetic position of Theileria equi.</title>
        <authorList>
            <person name="Kappmeyer L.S."/>
            <person name="Thiagarajan M."/>
            <person name="Herndon D.R."/>
            <person name="Ramsay J.D."/>
            <person name="Caler E."/>
            <person name="Djikeng A."/>
            <person name="Gillespie J.J."/>
            <person name="Lau A.O."/>
            <person name="Roalson E.H."/>
            <person name="Silva J.C."/>
            <person name="Silva M.G."/>
            <person name="Suarez C.E."/>
            <person name="Ueti M.W."/>
            <person name="Nene V.M."/>
            <person name="Mealey R.H."/>
            <person name="Knowles D.P."/>
            <person name="Brayton K.A."/>
        </authorList>
    </citation>
    <scope>NUCLEOTIDE SEQUENCE [LARGE SCALE GENOMIC DNA]</scope>
    <source>
        <strain evidence="1 2">WA</strain>
    </source>
</reference>
<evidence type="ECO:0000313" key="1">
    <source>
        <dbReference type="EMBL" id="AFZ80660.1"/>
    </source>
</evidence>
<gene>
    <name evidence="1" type="ORF">BEWA_000650</name>
</gene>
<organism evidence="1 2">
    <name type="scientific">Theileria equi strain WA</name>
    <dbReference type="NCBI Taxonomy" id="1537102"/>
    <lineage>
        <taxon>Eukaryota</taxon>
        <taxon>Sar</taxon>
        <taxon>Alveolata</taxon>
        <taxon>Apicomplexa</taxon>
        <taxon>Aconoidasida</taxon>
        <taxon>Piroplasmida</taxon>
        <taxon>Theileriidae</taxon>
        <taxon>Theileria</taxon>
    </lineage>
</organism>
<dbReference type="AlphaFoldDB" id="L0AYL8"/>
<dbReference type="Proteomes" id="UP000031512">
    <property type="component" value="Chromosome 3"/>
</dbReference>
<dbReference type="KEGG" id="beq:BEWA_000650"/>
<dbReference type="EMBL" id="CP001670">
    <property type="protein sequence ID" value="AFZ80660.1"/>
    <property type="molecule type" value="Genomic_DNA"/>
</dbReference>